<evidence type="ECO:0000256" key="6">
    <source>
        <dbReference type="SAM" id="Phobius"/>
    </source>
</evidence>
<accession>A0A562P0C2</accession>
<name>A0A562P0C2_9RHOB</name>
<organism evidence="7 8">
    <name type="scientific">Paracoccus sulfuroxidans</name>
    <dbReference type="NCBI Taxonomy" id="384678"/>
    <lineage>
        <taxon>Bacteria</taxon>
        <taxon>Pseudomonadati</taxon>
        <taxon>Pseudomonadota</taxon>
        <taxon>Alphaproteobacteria</taxon>
        <taxon>Rhodobacterales</taxon>
        <taxon>Paracoccaceae</taxon>
        <taxon>Paracoccus</taxon>
    </lineage>
</organism>
<dbReference type="Proteomes" id="UP000316225">
    <property type="component" value="Unassembled WGS sequence"/>
</dbReference>
<gene>
    <name evidence="7" type="ORF">IQ24_00025</name>
</gene>
<dbReference type="AlphaFoldDB" id="A0A562P0C2"/>
<dbReference type="PANTHER" id="PTHR30086">
    <property type="entry name" value="ARGININE EXPORTER PROTEIN ARGO"/>
    <property type="match status" value="1"/>
</dbReference>
<evidence type="ECO:0000256" key="3">
    <source>
        <dbReference type="ARBA" id="ARBA00022692"/>
    </source>
</evidence>
<feature type="transmembrane region" description="Helical" evidence="6">
    <location>
        <begin position="39"/>
        <end position="59"/>
    </location>
</feature>
<feature type="transmembrane region" description="Helical" evidence="6">
    <location>
        <begin position="138"/>
        <end position="160"/>
    </location>
</feature>
<dbReference type="PANTHER" id="PTHR30086:SF20">
    <property type="entry name" value="ARGININE EXPORTER PROTEIN ARGO-RELATED"/>
    <property type="match status" value="1"/>
</dbReference>
<evidence type="ECO:0000256" key="2">
    <source>
        <dbReference type="ARBA" id="ARBA00022475"/>
    </source>
</evidence>
<proteinExistence type="predicted"/>
<dbReference type="InterPro" id="IPR001123">
    <property type="entry name" value="LeuE-type"/>
</dbReference>
<comment type="caution">
    <text evidence="7">The sequence shown here is derived from an EMBL/GenBank/DDBJ whole genome shotgun (WGS) entry which is preliminary data.</text>
</comment>
<feature type="transmembrane region" description="Helical" evidence="6">
    <location>
        <begin position="176"/>
        <end position="194"/>
    </location>
</feature>
<dbReference type="GO" id="GO:0015171">
    <property type="term" value="F:amino acid transmembrane transporter activity"/>
    <property type="evidence" value="ECO:0007669"/>
    <property type="project" value="TreeGrafter"/>
</dbReference>
<keyword evidence="2" id="KW-1003">Cell membrane</keyword>
<comment type="subcellular location">
    <subcellularLocation>
        <location evidence="1">Cell membrane</location>
        <topology evidence="1">Multi-pass membrane protein</topology>
    </subcellularLocation>
</comment>
<sequence>MTIQIALALTAFAFVTSITPGPNNMMLMASGANFGLRRTIPHMLGVALGFGAMIALLGLGMDKVIADHPRFMQVLYLSSIIYVFWLAWKIATAAAPGGRAAGAAPMSFLQACAFQWVNPKAWAMALGALSAYATDRAGVALVVVIFVLVNLPSVAVWAVMGQRLGSWLQNPGRLMLFNRAMALLLVASMLPVILN</sequence>
<keyword evidence="3 6" id="KW-0812">Transmembrane</keyword>
<keyword evidence="4 6" id="KW-1133">Transmembrane helix</keyword>
<dbReference type="RefSeq" id="WP_145395685.1">
    <property type="nucleotide sequence ID" value="NZ_VLKU01000001.1"/>
</dbReference>
<evidence type="ECO:0000256" key="4">
    <source>
        <dbReference type="ARBA" id="ARBA00022989"/>
    </source>
</evidence>
<dbReference type="GO" id="GO:0033228">
    <property type="term" value="P:cysteine export across plasma membrane"/>
    <property type="evidence" value="ECO:0007669"/>
    <property type="project" value="TreeGrafter"/>
</dbReference>
<dbReference type="GO" id="GO:0005886">
    <property type="term" value="C:plasma membrane"/>
    <property type="evidence" value="ECO:0007669"/>
    <property type="project" value="UniProtKB-SubCell"/>
</dbReference>
<keyword evidence="5 6" id="KW-0472">Membrane</keyword>
<keyword evidence="8" id="KW-1185">Reference proteome</keyword>
<dbReference type="EMBL" id="VLKU01000001">
    <property type="protein sequence ID" value="TWI37894.1"/>
    <property type="molecule type" value="Genomic_DNA"/>
</dbReference>
<evidence type="ECO:0000256" key="5">
    <source>
        <dbReference type="ARBA" id="ARBA00023136"/>
    </source>
</evidence>
<dbReference type="Pfam" id="PF01810">
    <property type="entry name" value="LysE"/>
    <property type="match status" value="1"/>
</dbReference>
<dbReference type="OrthoDB" id="9812084at2"/>
<evidence type="ECO:0000256" key="1">
    <source>
        <dbReference type="ARBA" id="ARBA00004651"/>
    </source>
</evidence>
<evidence type="ECO:0000313" key="8">
    <source>
        <dbReference type="Proteomes" id="UP000316225"/>
    </source>
</evidence>
<evidence type="ECO:0000313" key="7">
    <source>
        <dbReference type="EMBL" id="TWI37894.1"/>
    </source>
</evidence>
<feature type="transmembrane region" description="Helical" evidence="6">
    <location>
        <begin position="71"/>
        <end position="88"/>
    </location>
</feature>
<protein>
    <submittedName>
        <fullName evidence="7">Threonine/homoserine/homoserine lactone efflux protein</fullName>
    </submittedName>
</protein>
<reference evidence="7 8" key="1">
    <citation type="journal article" date="2015" name="Stand. Genomic Sci.">
        <title>Genomic Encyclopedia of Bacterial and Archaeal Type Strains, Phase III: the genomes of soil and plant-associated and newly described type strains.</title>
        <authorList>
            <person name="Whitman W.B."/>
            <person name="Woyke T."/>
            <person name="Klenk H.P."/>
            <person name="Zhou Y."/>
            <person name="Lilburn T.G."/>
            <person name="Beck B.J."/>
            <person name="De Vos P."/>
            <person name="Vandamme P."/>
            <person name="Eisen J.A."/>
            <person name="Garrity G."/>
            <person name="Hugenholtz P."/>
            <person name="Kyrpides N.C."/>
        </authorList>
    </citation>
    <scope>NUCLEOTIDE SEQUENCE [LARGE SCALE GENOMIC DNA]</scope>
    <source>
        <strain evidence="7 8">CGMCC 1.5364</strain>
    </source>
</reference>